<dbReference type="GO" id="GO:0006950">
    <property type="term" value="P:response to stress"/>
    <property type="evidence" value="ECO:0007669"/>
    <property type="project" value="UniProtKB-ARBA"/>
</dbReference>
<keyword evidence="9" id="KW-1185">Reference proteome</keyword>
<dbReference type="InterPro" id="IPR036134">
    <property type="entry name" value="Crypto/Photolyase_FAD-like_sf"/>
</dbReference>
<dbReference type="AlphaFoldDB" id="A0AAP3E7H6"/>
<dbReference type="RefSeq" id="WP_342809278.1">
    <property type="nucleotide sequence ID" value="NZ_JAOPJZ010000011.1"/>
</dbReference>
<dbReference type="GO" id="GO:0071949">
    <property type="term" value="F:FAD binding"/>
    <property type="evidence" value="ECO:0007669"/>
    <property type="project" value="TreeGrafter"/>
</dbReference>
<dbReference type="Pfam" id="PF03441">
    <property type="entry name" value="FAD_binding_7"/>
    <property type="match status" value="1"/>
</dbReference>
<accession>A0AAP3E7H6</accession>
<dbReference type="Gene3D" id="1.10.579.10">
    <property type="entry name" value="DNA Cyclobutane Dipyrimidine Photolyase, subunit A, domain 3"/>
    <property type="match status" value="1"/>
</dbReference>
<dbReference type="InterPro" id="IPR006050">
    <property type="entry name" value="DNA_photolyase_N"/>
</dbReference>
<dbReference type="PANTHER" id="PTHR11455:SF9">
    <property type="entry name" value="CRYPTOCHROME CIRCADIAN CLOCK 5 ISOFORM X1"/>
    <property type="match status" value="1"/>
</dbReference>
<dbReference type="SUPFAM" id="SSF52425">
    <property type="entry name" value="Cryptochrome/photolyase, N-terminal domain"/>
    <property type="match status" value="1"/>
</dbReference>
<evidence type="ECO:0000256" key="3">
    <source>
        <dbReference type="ARBA" id="ARBA00022991"/>
    </source>
</evidence>
<comment type="similarity">
    <text evidence="6">Belongs to the DNA photolyase family.</text>
</comment>
<proteinExistence type="inferred from homology"/>
<dbReference type="PANTHER" id="PTHR11455">
    <property type="entry name" value="CRYPTOCHROME"/>
    <property type="match status" value="1"/>
</dbReference>
<feature type="binding site" evidence="4">
    <location>
        <position position="258"/>
    </location>
    <ligand>
        <name>FAD</name>
        <dbReference type="ChEBI" id="CHEBI:57692"/>
    </ligand>
</feature>
<organism evidence="8 9">
    <name type="scientific">Natronosalvus hydrolyticus</name>
    <dbReference type="NCBI Taxonomy" id="2979988"/>
    <lineage>
        <taxon>Archaea</taxon>
        <taxon>Methanobacteriati</taxon>
        <taxon>Methanobacteriota</taxon>
        <taxon>Stenosarchaea group</taxon>
        <taxon>Halobacteria</taxon>
        <taxon>Halobacteriales</taxon>
        <taxon>Natrialbaceae</taxon>
        <taxon>Natronosalvus</taxon>
    </lineage>
</organism>
<feature type="binding site" evidence="4">
    <location>
        <begin position="358"/>
        <end position="360"/>
    </location>
    <ligand>
        <name>FAD</name>
        <dbReference type="ChEBI" id="CHEBI:57692"/>
    </ligand>
</feature>
<dbReference type="InterPro" id="IPR036155">
    <property type="entry name" value="Crypto/Photolyase_N_sf"/>
</dbReference>
<evidence type="ECO:0000256" key="4">
    <source>
        <dbReference type="PIRSR" id="PIRSR602081-1"/>
    </source>
</evidence>
<feature type="site" description="Electron transfer via tryptophanyl radical" evidence="5">
    <location>
        <position position="345"/>
    </location>
</feature>
<dbReference type="Pfam" id="PF00875">
    <property type="entry name" value="DNA_photolyase"/>
    <property type="match status" value="1"/>
</dbReference>
<feature type="site" description="Electron transfer via tryptophanyl radical" evidence="5">
    <location>
        <position position="292"/>
    </location>
</feature>
<keyword evidence="3 6" id="KW-0157">Chromophore</keyword>
<name>A0AAP3E7H6_9EURY</name>
<evidence type="ECO:0000256" key="5">
    <source>
        <dbReference type="PIRSR" id="PIRSR602081-2"/>
    </source>
</evidence>
<dbReference type="InterPro" id="IPR018394">
    <property type="entry name" value="DNA_photolyase_1_CS_C"/>
</dbReference>
<evidence type="ECO:0000259" key="7">
    <source>
        <dbReference type="PROSITE" id="PS51645"/>
    </source>
</evidence>
<feature type="site" description="Electron transfer via tryptophanyl radical" evidence="5">
    <location>
        <position position="368"/>
    </location>
</feature>
<dbReference type="InterPro" id="IPR002081">
    <property type="entry name" value="Cryptochrome/DNA_photolyase_1"/>
</dbReference>
<evidence type="ECO:0000313" key="8">
    <source>
        <dbReference type="EMBL" id="MCU4752952.1"/>
    </source>
</evidence>
<protein>
    <submittedName>
        <fullName evidence="8">DNA photolyase family protein</fullName>
    </submittedName>
</protein>
<dbReference type="InterPro" id="IPR005101">
    <property type="entry name" value="Cryptochr/Photolyase_FAD-bd"/>
</dbReference>
<feature type="binding site" evidence="4">
    <location>
        <position position="201"/>
    </location>
    <ligand>
        <name>FAD</name>
        <dbReference type="ChEBI" id="CHEBI:57692"/>
    </ligand>
</feature>
<gene>
    <name evidence="8" type="ORF">OB919_13355</name>
</gene>
<sequence>MELCWHRRDLRTLDASALAGAAADGPVIPVYVVDPAVEVELGTRQRAFVGHTLQALRERYRSLDSDLLVRHGPADDVLEELVTTHDVETVHYAAAYSPARRDQQQQVDDRLETSRYVDTVLVDPGTLESSYPTYSQFYRDWQRVEKPEPRAEPDPASLAALDDETPIPFLDNDVSIPLPDAGQVAARERLDAFCANGIRTYAATRDDLPRAVEEPNGAVSRLSPYLAVGALGIRTVWRRVARLYAETDGDTRKNVEKFGSELAWREWAYHQLQYNPDLATTNYKALPGEIEWGNDEDDLEAWKRGETGYPLVDAGMRQLEAEGYVHNRPRQVVASFLTKHLLVDWRVGERHFREQLLDYDPATNPASWQWIASTGTDSVDIRIFDPVSQLAKYDPEGVFVHNYVPELAEVPAEKLVDWPTLSSDVRNEIAPTYPDPIVDRNDAYTRAQRVFERALGKR</sequence>
<dbReference type="GO" id="GO:0003677">
    <property type="term" value="F:DNA binding"/>
    <property type="evidence" value="ECO:0007669"/>
    <property type="project" value="TreeGrafter"/>
</dbReference>
<feature type="domain" description="Photolyase/cryptochrome alpha/beta" evidence="7">
    <location>
        <begin position="1"/>
        <end position="127"/>
    </location>
</feature>
<dbReference type="PROSITE" id="PS00394">
    <property type="entry name" value="DNA_PHOTOLYASES_1_1"/>
    <property type="match status" value="1"/>
</dbReference>
<dbReference type="GO" id="GO:0003904">
    <property type="term" value="F:deoxyribodipyrimidine photo-lyase activity"/>
    <property type="evidence" value="ECO:0007669"/>
    <property type="project" value="TreeGrafter"/>
</dbReference>
<dbReference type="PROSITE" id="PS51645">
    <property type="entry name" value="PHR_CRY_ALPHA_BETA"/>
    <property type="match status" value="1"/>
</dbReference>
<dbReference type="PRINTS" id="PR00147">
    <property type="entry name" value="DNAPHOTLYASE"/>
</dbReference>
<dbReference type="Gene3D" id="1.25.40.80">
    <property type="match status" value="1"/>
</dbReference>
<keyword evidence="1 4" id="KW-0285">Flavoprotein</keyword>
<dbReference type="Gene3D" id="3.40.50.620">
    <property type="entry name" value="HUPs"/>
    <property type="match status" value="1"/>
</dbReference>
<keyword evidence="2 4" id="KW-0274">FAD</keyword>
<evidence type="ECO:0000256" key="6">
    <source>
        <dbReference type="RuleBase" id="RU004182"/>
    </source>
</evidence>
<evidence type="ECO:0000313" key="9">
    <source>
        <dbReference type="Proteomes" id="UP001321047"/>
    </source>
</evidence>
<dbReference type="GO" id="GO:0006139">
    <property type="term" value="P:nucleobase-containing compound metabolic process"/>
    <property type="evidence" value="ECO:0007669"/>
    <property type="project" value="UniProtKB-ARBA"/>
</dbReference>
<evidence type="ECO:0000256" key="2">
    <source>
        <dbReference type="ARBA" id="ARBA00022827"/>
    </source>
</evidence>
<comment type="caution">
    <text evidence="8">The sequence shown here is derived from an EMBL/GenBank/DDBJ whole genome shotgun (WGS) entry which is preliminary data.</text>
</comment>
<dbReference type="SUPFAM" id="SSF48173">
    <property type="entry name" value="Cryptochrome/photolyase FAD-binding domain"/>
    <property type="match status" value="1"/>
</dbReference>
<reference evidence="8 9" key="1">
    <citation type="submission" date="2022-09" db="EMBL/GenBank/DDBJ databases">
        <title>Enrichment on poylsaccharides allowed isolation of novel metabolic and taxonomic groups of Haloarchaea.</title>
        <authorList>
            <person name="Sorokin D.Y."/>
            <person name="Elcheninov A.G."/>
            <person name="Khizhniak T.V."/>
            <person name="Kolganova T.V."/>
            <person name="Kublanov I.V."/>
        </authorList>
    </citation>
    <scope>NUCLEOTIDE SEQUENCE [LARGE SCALE GENOMIC DNA]</scope>
    <source>
        <strain evidence="8 9">AArc-curdl1</strain>
    </source>
</reference>
<dbReference type="EMBL" id="JAOPJZ010000011">
    <property type="protein sequence ID" value="MCU4752952.1"/>
    <property type="molecule type" value="Genomic_DNA"/>
</dbReference>
<dbReference type="InterPro" id="IPR014729">
    <property type="entry name" value="Rossmann-like_a/b/a_fold"/>
</dbReference>
<dbReference type="Proteomes" id="UP001321047">
    <property type="component" value="Unassembled WGS sequence"/>
</dbReference>
<comment type="cofactor">
    <cofactor evidence="4">
        <name>FAD</name>
        <dbReference type="ChEBI" id="CHEBI:57692"/>
    </cofactor>
    <text evidence="4">Binds 1 FAD per subunit.</text>
</comment>
<evidence type="ECO:0000256" key="1">
    <source>
        <dbReference type="ARBA" id="ARBA00022630"/>
    </source>
</evidence>